<dbReference type="PANTHER" id="PTHR43065">
    <property type="entry name" value="SENSOR HISTIDINE KINASE"/>
    <property type="match status" value="1"/>
</dbReference>
<evidence type="ECO:0000256" key="6">
    <source>
        <dbReference type="ARBA" id="ARBA00022777"/>
    </source>
</evidence>
<keyword evidence="10" id="KW-1133">Transmembrane helix</keyword>
<gene>
    <name evidence="12" type="ordered locus">TOL2_C05830</name>
</gene>
<accession>K0NCY5</accession>
<dbReference type="STRING" id="651182.TOL2_C05830"/>
<evidence type="ECO:0000256" key="7">
    <source>
        <dbReference type="ARBA" id="ARBA00022840"/>
    </source>
</evidence>
<dbReference type="GO" id="GO:0000155">
    <property type="term" value="F:phosphorelay sensor kinase activity"/>
    <property type="evidence" value="ECO:0007669"/>
    <property type="project" value="InterPro"/>
</dbReference>
<keyword evidence="6 12" id="KW-0418">Kinase</keyword>
<dbReference type="PRINTS" id="PR00344">
    <property type="entry name" value="BCTRLSENSOR"/>
</dbReference>
<keyword evidence="8" id="KW-0902">Two-component regulatory system</keyword>
<keyword evidence="5" id="KW-0547">Nucleotide-binding</keyword>
<dbReference type="PANTHER" id="PTHR43065:SF10">
    <property type="entry name" value="PEROXIDE STRESS-ACTIVATED HISTIDINE KINASE MAK3"/>
    <property type="match status" value="1"/>
</dbReference>
<dbReference type="Gene3D" id="3.30.565.10">
    <property type="entry name" value="Histidine kinase-like ATPase, C-terminal domain"/>
    <property type="match status" value="1"/>
</dbReference>
<dbReference type="HOGENOM" id="CLU_563520_0_0_7"/>
<evidence type="ECO:0000259" key="11">
    <source>
        <dbReference type="PROSITE" id="PS50109"/>
    </source>
</evidence>
<evidence type="ECO:0000256" key="5">
    <source>
        <dbReference type="ARBA" id="ARBA00022741"/>
    </source>
</evidence>
<dbReference type="KEGG" id="dto:TOL2_C05830"/>
<keyword evidence="10" id="KW-0472">Membrane</keyword>
<keyword evidence="13" id="KW-1185">Reference proteome</keyword>
<evidence type="ECO:0000256" key="9">
    <source>
        <dbReference type="SAM" id="Coils"/>
    </source>
</evidence>
<feature type="transmembrane region" description="Helical" evidence="10">
    <location>
        <begin position="210"/>
        <end position="230"/>
    </location>
</feature>
<feature type="domain" description="Histidine kinase" evidence="11">
    <location>
        <begin position="266"/>
        <end position="471"/>
    </location>
</feature>
<sequence>MLQKTNKKQNIKPFRLVKFFTFSSLVIMFTATIVISALNVHWVRNILLEKSEEYASLLVENLNHQIISRFMLPALIQYGEIRLREKKQFLLMDRVVRSTLHSFNVEMVTIYDEKNIISYSFDQNKIGQENAGGVHYEKAMKKQATSRLLQQGSFIELLFWFPRETKIITFAPLRAEKQLSPALAGPVLGVVEIVRDVSDDYKQIVKLQGLIVGSCFIVMGILFIVLLSVVKQGEKIIEKRADERRKLEEKLHQAEHLSAIGEMTAGVSHEIRNPLGIIKSSAQLLKKKMDKLDAKSQIPDIIVEESARLDNIITDFLDFARPKIPDIHPCRVEELIEKNIAYLNPQIEEHDVQIIKDIPDDLPEILADSTMLYQAFLNILINAFQSLKNNGCITIRIKHDYTNICINFIDNGEGINEQILKKIWTPFFTTKDTGTGLGLGIVKNMIEAHNGTITIVNMEPKGANVEVTLPV</sequence>
<dbReference type="GO" id="GO:0005524">
    <property type="term" value="F:ATP binding"/>
    <property type="evidence" value="ECO:0007669"/>
    <property type="project" value="UniProtKB-KW"/>
</dbReference>
<dbReference type="InterPro" id="IPR036097">
    <property type="entry name" value="HisK_dim/P_sf"/>
</dbReference>
<organism evidence="12 13">
    <name type="scientific">Desulfobacula toluolica (strain DSM 7467 / Tol2)</name>
    <dbReference type="NCBI Taxonomy" id="651182"/>
    <lineage>
        <taxon>Bacteria</taxon>
        <taxon>Pseudomonadati</taxon>
        <taxon>Thermodesulfobacteriota</taxon>
        <taxon>Desulfobacteria</taxon>
        <taxon>Desulfobacterales</taxon>
        <taxon>Desulfobacteraceae</taxon>
        <taxon>Desulfobacula</taxon>
    </lineage>
</organism>
<evidence type="ECO:0000256" key="3">
    <source>
        <dbReference type="ARBA" id="ARBA00022553"/>
    </source>
</evidence>
<dbReference type="EC" id="2.7.13.3" evidence="2"/>
<dbReference type="Pfam" id="PF00512">
    <property type="entry name" value="HisKA"/>
    <property type="match status" value="1"/>
</dbReference>
<dbReference type="InterPro" id="IPR005467">
    <property type="entry name" value="His_kinase_dom"/>
</dbReference>
<evidence type="ECO:0000256" key="4">
    <source>
        <dbReference type="ARBA" id="ARBA00022679"/>
    </source>
</evidence>
<dbReference type="Gene3D" id="1.10.287.130">
    <property type="match status" value="1"/>
</dbReference>
<dbReference type="EMBL" id="FO203503">
    <property type="protein sequence ID" value="CCK78751.1"/>
    <property type="molecule type" value="Genomic_DNA"/>
</dbReference>
<proteinExistence type="predicted"/>
<keyword evidence="10" id="KW-0812">Transmembrane</keyword>
<keyword evidence="3" id="KW-0597">Phosphoprotein</keyword>
<dbReference type="CDD" id="cd00082">
    <property type="entry name" value="HisKA"/>
    <property type="match status" value="1"/>
</dbReference>
<dbReference type="AlphaFoldDB" id="K0NCY5"/>
<comment type="catalytic activity">
    <reaction evidence="1">
        <text>ATP + protein L-histidine = ADP + protein N-phospho-L-histidine.</text>
        <dbReference type="EC" id="2.7.13.3"/>
    </reaction>
</comment>
<reference evidence="12 13" key="1">
    <citation type="journal article" date="2013" name="Environ. Microbiol.">
        <title>Complete genome, catabolic sub-proteomes and key-metabolites of Desulfobacula toluolica Tol2, a marine, aromatic compound-degrading, sulfate-reducing bacterium.</title>
        <authorList>
            <person name="Wohlbrand L."/>
            <person name="Jacob J.H."/>
            <person name="Kube M."/>
            <person name="Mussmann M."/>
            <person name="Jarling R."/>
            <person name="Beck A."/>
            <person name="Amann R."/>
            <person name="Wilkes H."/>
            <person name="Reinhardt R."/>
            <person name="Rabus R."/>
        </authorList>
    </citation>
    <scope>NUCLEOTIDE SEQUENCE [LARGE SCALE GENOMIC DNA]</scope>
    <source>
        <strain evidence="13">DSM 7467 / Tol2</strain>
    </source>
</reference>
<dbReference type="PROSITE" id="PS50109">
    <property type="entry name" value="HIS_KIN"/>
    <property type="match status" value="1"/>
</dbReference>
<feature type="coiled-coil region" evidence="9">
    <location>
        <begin position="230"/>
        <end position="257"/>
    </location>
</feature>
<evidence type="ECO:0000313" key="13">
    <source>
        <dbReference type="Proteomes" id="UP000007347"/>
    </source>
</evidence>
<dbReference type="SUPFAM" id="SSF47384">
    <property type="entry name" value="Homodimeric domain of signal transducing histidine kinase"/>
    <property type="match status" value="1"/>
</dbReference>
<evidence type="ECO:0000256" key="10">
    <source>
        <dbReference type="SAM" id="Phobius"/>
    </source>
</evidence>
<dbReference type="SMART" id="SM00388">
    <property type="entry name" value="HisKA"/>
    <property type="match status" value="1"/>
</dbReference>
<feature type="transmembrane region" description="Helical" evidence="10">
    <location>
        <begin position="20"/>
        <end position="42"/>
    </location>
</feature>
<dbReference type="InterPro" id="IPR036890">
    <property type="entry name" value="HATPase_C_sf"/>
</dbReference>
<keyword evidence="4 12" id="KW-0808">Transferase</keyword>
<dbReference type="InterPro" id="IPR003661">
    <property type="entry name" value="HisK_dim/P_dom"/>
</dbReference>
<dbReference type="Pfam" id="PF02518">
    <property type="entry name" value="HATPase_c"/>
    <property type="match status" value="1"/>
</dbReference>
<evidence type="ECO:0000256" key="2">
    <source>
        <dbReference type="ARBA" id="ARBA00012438"/>
    </source>
</evidence>
<evidence type="ECO:0000313" key="12">
    <source>
        <dbReference type="EMBL" id="CCK78751.1"/>
    </source>
</evidence>
<name>K0NCY5_DESTT</name>
<dbReference type="Proteomes" id="UP000007347">
    <property type="component" value="Chromosome"/>
</dbReference>
<dbReference type="SMART" id="SM00387">
    <property type="entry name" value="HATPase_c"/>
    <property type="match status" value="1"/>
</dbReference>
<keyword evidence="7" id="KW-0067">ATP-binding</keyword>
<dbReference type="OrthoDB" id="9808844at2"/>
<dbReference type="InterPro" id="IPR003594">
    <property type="entry name" value="HATPase_dom"/>
</dbReference>
<keyword evidence="9" id="KW-0175">Coiled coil</keyword>
<dbReference type="InterPro" id="IPR004358">
    <property type="entry name" value="Sig_transdc_His_kin-like_C"/>
</dbReference>
<evidence type="ECO:0000256" key="8">
    <source>
        <dbReference type="ARBA" id="ARBA00023012"/>
    </source>
</evidence>
<protein>
    <recommendedName>
        <fullName evidence="2">histidine kinase</fullName>
        <ecNumber evidence="2">2.7.13.3</ecNumber>
    </recommendedName>
</protein>
<dbReference type="SUPFAM" id="SSF55874">
    <property type="entry name" value="ATPase domain of HSP90 chaperone/DNA topoisomerase II/histidine kinase"/>
    <property type="match status" value="1"/>
</dbReference>
<evidence type="ECO:0000256" key="1">
    <source>
        <dbReference type="ARBA" id="ARBA00000085"/>
    </source>
</evidence>